<gene>
    <name evidence="2" type="ORF">NCI00_18530</name>
</gene>
<protein>
    <recommendedName>
        <fullName evidence="4">Phage portal protein</fullName>
    </recommendedName>
</protein>
<sequence length="445" mass="49948">MTKRLGRIATSSQKAAIELPNMDQKYDDNVGRGSSVRVTVKGQEIDIYPWGSNNRLPDEMIALLRSNGDVGNLIDARLDFLFGAGTGLFRRINDKGDVVFEPFFNQSAAQYIADQELTEYVDGAATHLIECSSAFVNVSKAKKYTKLTALDPLTVRCQRLKAGQFRKEQFAISSSWGQSGQKRAALAPAYQYGSESNPSESITQLMRVQTGQYYYGYSRWWSSAEWIKLANRIPKFHNSALDTEYNVAHICRIADQYFDTMFAIEGIEDDKEKAAYRDKFYTMMDEIVFNKEGARRIIYDECPVGEDGKMHGWIELIPVKRSITGTEYTELYRSAVLAFANASGILAQLTGINDGKVMGGSGSELRVTAEYQQFYRTPRERELILKPLNNIIIPEMRKLFNLPADVVFGFNNILLESLNKSKSGSSEVGTGGQNATKQTQKSTQQ</sequence>
<feature type="region of interest" description="Disordered" evidence="1">
    <location>
        <begin position="421"/>
        <end position="445"/>
    </location>
</feature>
<keyword evidence="3" id="KW-1185">Reference proteome</keyword>
<dbReference type="RefSeq" id="WP_253529985.1">
    <property type="nucleotide sequence ID" value="NZ_JAMZEL010000008.1"/>
</dbReference>
<evidence type="ECO:0000313" key="3">
    <source>
        <dbReference type="Proteomes" id="UP001204772"/>
    </source>
</evidence>
<reference evidence="2 3" key="1">
    <citation type="submission" date="2022-06" db="EMBL/GenBank/DDBJ databases">
        <title>Runella sp. S5 genome sequencing.</title>
        <authorList>
            <person name="Park S."/>
        </authorList>
    </citation>
    <scope>NUCLEOTIDE SEQUENCE [LARGE SCALE GENOMIC DNA]</scope>
    <source>
        <strain evidence="2 3">S5</strain>
    </source>
</reference>
<dbReference type="EMBL" id="JAMZEL010000008">
    <property type="protein sequence ID" value="MCP1384441.1"/>
    <property type="molecule type" value="Genomic_DNA"/>
</dbReference>
<evidence type="ECO:0000313" key="2">
    <source>
        <dbReference type="EMBL" id="MCP1384441.1"/>
    </source>
</evidence>
<evidence type="ECO:0000256" key="1">
    <source>
        <dbReference type="SAM" id="MobiDB-lite"/>
    </source>
</evidence>
<name>A0ABT1FRP9_9BACT</name>
<accession>A0ABT1FRP9</accession>
<evidence type="ECO:0008006" key="4">
    <source>
        <dbReference type="Google" id="ProtNLM"/>
    </source>
</evidence>
<organism evidence="2 3">
    <name type="scientific">Runella salmonicolor</name>
    <dbReference type="NCBI Taxonomy" id="2950278"/>
    <lineage>
        <taxon>Bacteria</taxon>
        <taxon>Pseudomonadati</taxon>
        <taxon>Bacteroidota</taxon>
        <taxon>Cytophagia</taxon>
        <taxon>Cytophagales</taxon>
        <taxon>Spirosomataceae</taxon>
        <taxon>Runella</taxon>
    </lineage>
</organism>
<dbReference type="Proteomes" id="UP001204772">
    <property type="component" value="Unassembled WGS sequence"/>
</dbReference>
<proteinExistence type="predicted"/>
<comment type="caution">
    <text evidence="2">The sequence shown here is derived from an EMBL/GenBank/DDBJ whole genome shotgun (WGS) entry which is preliminary data.</text>
</comment>